<dbReference type="InterPro" id="IPR041957">
    <property type="entry name" value="CT_Nitrate-R-NapA-like"/>
</dbReference>
<sequence>MTTKRENWIKTTCAYCGVGCGVEAQVQSYDELGNARVKVRGDKTHPANYGRLCSKGLALGDTLVGEGRLLHPSIHGMRASWDHSLDYVAKGFRKIIDQHGPDSVAFYVSGQLLTEDYYVANKLMKGFIGSGNIDTNSRLCMSSSVAGHKRAFGTDTVPNVYADFEQANLVVMVGSNLAWCHPVLYQRLVAAKSQRPSMKIVVIDPRKTDTCSLADLHLPIKSGTDVALFNGLLAAVVASEAFDKEYVDRHVEGVEKAVAAAKVDAPSIEETAELVGVSCDDLACFYDWVIETPKTLTLYSQGVNQSSAGVDKVNAILNTHLVTGRIGKPGSGPFSVTGQPNAMGGREVGGLANTLASHLEFDDEEARERVSQFWKAERLATAPGLPAVSLFDAIAEGKVKAVWVMATNPAVSLPNADAVKVALESCELVVVSDCVSKNDTLNFAHVALPATGWGEKSGVVTNSERRMSRQRALVPAAGEAKPDWWIISEVAKRMGYAEAFDYQSAAEIFQEYAAMTGLAAQMGRDLDISPLKLMDEEDYNAMPPQQWPLKSPDSHTQHKRFFSEGGFFTPDARGRCIAVSYQEPKTATSNEFPLILNTGRLRDQWHTMTRTGLPPKLNAHRPEPELHVHPLDAKAESIVEGSIAEVSSSVGRLRVRVRFTLDQRRGEVYMPIHWSDANSSDGRVSQLVTPEVDPISAQPESKFTPVAISPWHYKSCALVAVRDPIDAMAYGYWVQQRIENGYLYYIADEVCPDQLQKQIERCLPRNDANQKTLTRLDFEDPKRGVVRQARFEHQPQKRLLDACVVGPSLDSQQYEWFVQILAAPVSVDVQKTLLSGVASGSLAEGRIVCACKQVGIQRIIDGMVQCGSVHALSALTGAGTGCGSCLPELQQLWAEHQDSA</sequence>
<dbReference type="Pfam" id="PF04324">
    <property type="entry name" value="Fer2_BFD"/>
    <property type="match status" value="1"/>
</dbReference>
<evidence type="ECO:0000256" key="6">
    <source>
        <dbReference type="ARBA" id="ARBA00022723"/>
    </source>
</evidence>
<evidence type="ECO:0000256" key="5">
    <source>
        <dbReference type="ARBA" id="ARBA00022505"/>
    </source>
</evidence>
<dbReference type="GO" id="GO:0016020">
    <property type="term" value="C:membrane"/>
    <property type="evidence" value="ECO:0007669"/>
    <property type="project" value="TreeGrafter"/>
</dbReference>
<dbReference type="InterPro" id="IPR006656">
    <property type="entry name" value="Mopterin_OxRdtase"/>
</dbReference>
<evidence type="ECO:0000256" key="4">
    <source>
        <dbReference type="ARBA" id="ARBA00022485"/>
    </source>
</evidence>
<dbReference type="GO" id="GO:1990204">
    <property type="term" value="C:oxidoreductase complex"/>
    <property type="evidence" value="ECO:0007669"/>
    <property type="project" value="UniProtKB-ARBA"/>
</dbReference>
<proteinExistence type="inferred from homology"/>
<feature type="domain" description="4Fe-4S Mo/W bis-MGD-type" evidence="11">
    <location>
        <begin position="6"/>
        <end position="67"/>
    </location>
</feature>
<keyword evidence="9" id="KW-0411">Iron-sulfur</keyword>
<dbReference type="PANTHER" id="PTHR43105">
    <property type="entry name" value="RESPIRATORY NITRATE REDUCTASE"/>
    <property type="match status" value="1"/>
</dbReference>
<comment type="caution">
    <text evidence="12">The sequence shown here is derived from an EMBL/GenBank/DDBJ whole genome shotgun (WGS) entry which is preliminary data.</text>
</comment>
<dbReference type="PANTHER" id="PTHR43105:SF9">
    <property type="entry name" value="NADPH-FE(3+) OXIDOREDUCTASE SUBUNIT ALPHA"/>
    <property type="match status" value="1"/>
</dbReference>
<dbReference type="Gene3D" id="2.20.25.90">
    <property type="entry name" value="ADC-like domains"/>
    <property type="match status" value="1"/>
</dbReference>
<dbReference type="GO" id="GO:0016491">
    <property type="term" value="F:oxidoreductase activity"/>
    <property type="evidence" value="ECO:0007669"/>
    <property type="project" value="UniProtKB-KW"/>
</dbReference>
<keyword evidence="4" id="KW-0004">4Fe-4S</keyword>
<accession>A0AA37T363</accession>
<dbReference type="InterPro" id="IPR007419">
    <property type="entry name" value="BFD-like_2Fe2S-bd_dom"/>
</dbReference>
<keyword evidence="8" id="KW-0408">Iron</keyword>
<protein>
    <submittedName>
        <fullName evidence="12">Nitrate reductase</fullName>
    </submittedName>
</protein>
<dbReference type="CDD" id="cd02754">
    <property type="entry name" value="MopB_Nitrate-R-NapA-like"/>
    <property type="match status" value="1"/>
</dbReference>
<evidence type="ECO:0000256" key="8">
    <source>
        <dbReference type="ARBA" id="ARBA00023004"/>
    </source>
</evidence>
<evidence type="ECO:0000256" key="10">
    <source>
        <dbReference type="ARBA" id="ARBA00023063"/>
    </source>
</evidence>
<dbReference type="InterPro" id="IPR041854">
    <property type="entry name" value="BFD-like_2Fe2S-bd_dom_sf"/>
</dbReference>
<evidence type="ECO:0000259" key="11">
    <source>
        <dbReference type="PROSITE" id="PS51669"/>
    </source>
</evidence>
<evidence type="ECO:0000313" key="12">
    <source>
        <dbReference type="EMBL" id="GLS25920.1"/>
    </source>
</evidence>
<dbReference type="InterPro" id="IPR006963">
    <property type="entry name" value="Mopterin_OxRdtase_4Fe-4S_dom"/>
</dbReference>
<organism evidence="12 13">
    <name type="scientific">Marinibactrum halimedae</name>
    <dbReference type="NCBI Taxonomy" id="1444977"/>
    <lineage>
        <taxon>Bacteria</taxon>
        <taxon>Pseudomonadati</taxon>
        <taxon>Pseudomonadota</taxon>
        <taxon>Gammaproteobacteria</taxon>
        <taxon>Cellvibrionales</taxon>
        <taxon>Cellvibrionaceae</taxon>
        <taxon>Marinibactrum</taxon>
    </lineage>
</organism>
<evidence type="ECO:0000256" key="3">
    <source>
        <dbReference type="ARBA" id="ARBA00008747"/>
    </source>
</evidence>
<keyword evidence="6" id="KW-0479">Metal-binding</keyword>
<keyword evidence="7" id="KW-0560">Oxidoreductase</keyword>
<dbReference type="GO" id="GO:0045333">
    <property type="term" value="P:cellular respiration"/>
    <property type="evidence" value="ECO:0007669"/>
    <property type="project" value="UniProtKB-ARBA"/>
</dbReference>
<keyword evidence="5" id="KW-0500">Molybdenum</keyword>
<dbReference type="GO" id="GO:0051539">
    <property type="term" value="F:4 iron, 4 sulfur cluster binding"/>
    <property type="evidence" value="ECO:0007669"/>
    <property type="project" value="UniProtKB-KW"/>
</dbReference>
<evidence type="ECO:0000256" key="2">
    <source>
        <dbReference type="ARBA" id="ARBA00001966"/>
    </source>
</evidence>
<dbReference type="AlphaFoldDB" id="A0AA37T363"/>
<dbReference type="Gene3D" id="3.40.228.10">
    <property type="entry name" value="Dimethylsulfoxide Reductase, domain 2"/>
    <property type="match status" value="1"/>
</dbReference>
<name>A0AA37T363_9GAMM</name>
<dbReference type="Pfam" id="PF04879">
    <property type="entry name" value="Molybdop_Fe4S4"/>
    <property type="match status" value="1"/>
</dbReference>
<dbReference type="InterPro" id="IPR006657">
    <property type="entry name" value="MoPterin_dinucl-bd_dom"/>
</dbReference>
<keyword evidence="13" id="KW-1185">Reference proteome</keyword>
<dbReference type="GO" id="GO:0042128">
    <property type="term" value="P:nitrate assimilation"/>
    <property type="evidence" value="ECO:0007669"/>
    <property type="project" value="UniProtKB-KW"/>
</dbReference>
<comment type="similarity">
    <text evidence="3">Belongs to the prokaryotic molybdopterin-containing oxidoreductase family. NasA/NapA/NarB subfamily.</text>
</comment>
<dbReference type="InterPro" id="IPR009010">
    <property type="entry name" value="Asp_de-COase-like_dom_sf"/>
</dbReference>
<dbReference type="EMBL" id="BSPD01000037">
    <property type="protein sequence ID" value="GLS25920.1"/>
    <property type="molecule type" value="Genomic_DNA"/>
</dbReference>
<dbReference type="PROSITE" id="PS51669">
    <property type="entry name" value="4FE4S_MOW_BIS_MGD"/>
    <property type="match status" value="1"/>
</dbReference>
<evidence type="ECO:0000256" key="1">
    <source>
        <dbReference type="ARBA" id="ARBA00001942"/>
    </source>
</evidence>
<evidence type="ECO:0000256" key="9">
    <source>
        <dbReference type="ARBA" id="ARBA00023014"/>
    </source>
</evidence>
<dbReference type="GO" id="GO:0046872">
    <property type="term" value="F:metal ion binding"/>
    <property type="evidence" value="ECO:0007669"/>
    <property type="project" value="UniProtKB-KW"/>
</dbReference>
<comment type="cofactor">
    <cofactor evidence="1">
        <name>Mo-bis(molybdopterin guanine dinucleotide)</name>
        <dbReference type="ChEBI" id="CHEBI:60539"/>
    </cofactor>
</comment>
<evidence type="ECO:0000256" key="7">
    <source>
        <dbReference type="ARBA" id="ARBA00023002"/>
    </source>
</evidence>
<dbReference type="Proteomes" id="UP001156870">
    <property type="component" value="Unassembled WGS sequence"/>
</dbReference>
<dbReference type="Pfam" id="PF00384">
    <property type="entry name" value="Molybdopterin"/>
    <property type="match status" value="1"/>
</dbReference>
<gene>
    <name evidence="12" type="primary">narB</name>
    <name evidence="12" type="ORF">GCM10007877_16350</name>
</gene>
<evidence type="ECO:0000313" key="13">
    <source>
        <dbReference type="Proteomes" id="UP001156870"/>
    </source>
</evidence>
<dbReference type="Gene3D" id="3.40.50.740">
    <property type="match status" value="1"/>
</dbReference>
<dbReference type="CDD" id="cd02791">
    <property type="entry name" value="MopB_CT_Nitrate-R-NapA-like"/>
    <property type="match status" value="1"/>
</dbReference>
<dbReference type="Gene3D" id="1.10.10.1100">
    <property type="entry name" value="BFD-like [2Fe-2S]-binding domain"/>
    <property type="match status" value="1"/>
</dbReference>
<dbReference type="GO" id="GO:0043546">
    <property type="term" value="F:molybdopterin cofactor binding"/>
    <property type="evidence" value="ECO:0007669"/>
    <property type="project" value="InterPro"/>
</dbReference>
<dbReference type="SMART" id="SM00926">
    <property type="entry name" value="Molybdop_Fe4S4"/>
    <property type="match status" value="1"/>
</dbReference>
<comment type="cofactor">
    <cofactor evidence="2">
        <name>[4Fe-4S] cluster</name>
        <dbReference type="ChEBI" id="CHEBI:49883"/>
    </cofactor>
</comment>
<dbReference type="RefSeq" id="WP_232593308.1">
    <property type="nucleotide sequence ID" value="NZ_BSPD01000037.1"/>
</dbReference>
<dbReference type="InterPro" id="IPR050123">
    <property type="entry name" value="Prok_molybdopt-oxidoreductase"/>
</dbReference>
<dbReference type="SUPFAM" id="SSF50692">
    <property type="entry name" value="ADC-like"/>
    <property type="match status" value="1"/>
</dbReference>
<reference evidence="12 13" key="1">
    <citation type="journal article" date="2014" name="Int. J. Syst. Evol. Microbiol.">
        <title>Complete genome sequence of Corynebacterium casei LMG S-19264T (=DSM 44701T), isolated from a smear-ripened cheese.</title>
        <authorList>
            <consortium name="US DOE Joint Genome Institute (JGI-PGF)"/>
            <person name="Walter F."/>
            <person name="Albersmeier A."/>
            <person name="Kalinowski J."/>
            <person name="Ruckert C."/>
        </authorList>
    </citation>
    <scope>NUCLEOTIDE SEQUENCE [LARGE SCALE GENOMIC DNA]</scope>
    <source>
        <strain evidence="12 13">NBRC 110095</strain>
    </source>
</reference>
<dbReference type="Pfam" id="PF01568">
    <property type="entry name" value="Molydop_binding"/>
    <property type="match status" value="1"/>
</dbReference>
<dbReference type="Gene3D" id="2.40.40.20">
    <property type="match status" value="1"/>
</dbReference>
<dbReference type="SUPFAM" id="SSF53706">
    <property type="entry name" value="Formate dehydrogenase/DMSO reductase, domains 1-3"/>
    <property type="match status" value="1"/>
</dbReference>
<keyword evidence="10" id="KW-0534">Nitrate assimilation</keyword>